<keyword evidence="1 2" id="KW-0694">RNA-binding</keyword>
<feature type="non-terminal residue" evidence="5">
    <location>
        <position position="217"/>
    </location>
</feature>
<dbReference type="GO" id="GO:0008143">
    <property type="term" value="F:poly(A) binding"/>
    <property type="evidence" value="ECO:0007669"/>
    <property type="project" value="TreeGrafter"/>
</dbReference>
<feature type="compositionally biased region" description="Basic residues" evidence="3">
    <location>
        <begin position="208"/>
        <end position="217"/>
    </location>
</feature>
<organism evidence="5">
    <name type="scientific">Cryptococcus bacillisporus CA1280</name>
    <dbReference type="NCBI Taxonomy" id="1296109"/>
    <lineage>
        <taxon>Eukaryota</taxon>
        <taxon>Fungi</taxon>
        <taxon>Dikarya</taxon>
        <taxon>Basidiomycota</taxon>
        <taxon>Agaricomycotina</taxon>
        <taxon>Tremellomycetes</taxon>
        <taxon>Tremellales</taxon>
        <taxon>Cryptococcaceae</taxon>
        <taxon>Cryptococcus</taxon>
        <taxon>Cryptococcus gattii species complex</taxon>
    </lineage>
</organism>
<dbReference type="Pfam" id="PF00076">
    <property type="entry name" value="RRM_1"/>
    <property type="match status" value="1"/>
</dbReference>
<dbReference type="PANTHER" id="PTHR23236:SF12">
    <property type="entry name" value="EUKARYOTIC INITIATION FACTOR 4B-RELATED"/>
    <property type="match status" value="1"/>
</dbReference>
<evidence type="ECO:0000313" key="5">
    <source>
        <dbReference type="EMBL" id="KIR46635.1"/>
    </source>
</evidence>
<dbReference type="SUPFAM" id="SSF54928">
    <property type="entry name" value="RNA-binding domain, RBD"/>
    <property type="match status" value="1"/>
</dbReference>
<dbReference type="SMART" id="SM00360">
    <property type="entry name" value="RRM"/>
    <property type="match status" value="1"/>
</dbReference>
<protein>
    <submittedName>
        <fullName evidence="5">Polyadenylate-binding protein 2</fullName>
    </submittedName>
</protein>
<evidence type="ECO:0000256" key="2">
    <source>
        <dbReference type="PROSITE-ProRule" id="PRU00176"/>
    </source>
</evidence>
<sequence length="217" mass="23636">TRILNFGIHSSNSYITMSEPRGSSPRLNEDESNVDEELALMQARLAEMEAEKNALAASTSASANGTPVPPNVGGGETNETHEGNDNMEEDGESSEAVDMRSVFIGNVDYGATPEEIQGHFQACGTINRVTILCDKFTGHPKGYAYVEFAEPSIVQNALVLNESMFRGRMLQVKEKRTNVPGMNMTNRGRGRGRGRGGYRARGFGGYRGRGRGRGRGW</sequence>
<evidence type="ECO:0000256" key="1">
    <source>
        <dbReference type="ARBA" id="ARBA00022884"/>
    </source>
</evidence>
<accession>A0A0D0VNL3</accession>
<feature type="domain" description="RRM" evidence="4">
    <location>
        <begin position="100"/>
        <end position="177"/>
    </location>
</feature>
<dbReference type="InterPro" id="IPR035979">
    <property type="entry name" value="RBD_domain_sf"/>
</dbReference>
<dbReference type="PANTHER" id="PTHR23236">
    <property type="entry name" value="EUKARYOTIC TRANSLATION INITIATION FACTOR 4B/4H"/>
    <property type="match status" value="1"/>
</dbReference>
<feature type="region of interest" description="Disordered" evidence="3">
    <location>
        <begin position="1"/>
        <end position="32"/>
    </location>
</feature>
<dbReference type="AlphaFoldDB" id="A0A0D0VNL3"/>
<dbReference type="Gene3D" id="3.30.70.330">
    <property type="match status" value="1"/>
</dbReference>
<feature type="compositionally biased region" description="Basic residues" evidence="3">
    <location>
        <begin position="188"/>
        <end position="198"/>
    </location>
</feature>
<evidence type="ECO:0000256" key="3">
    <source>
        <dbReference type="SAM" id="MobiDB-lite"/>
    </source>
</evidence>
<gene>
    <name evidence="5" type="ORF">I312_04124</name>
</gene>
<dbReference type="PROSITE" id="PS50102">
    <property type="entry name" value="RRM"/>
    <property type="match status" value="1"/>
</dbReference>
<feature type="region of interest" description="Disordered" evidence="3">
    <location>
        <begin position="51"/>
        <end position="96"/>
    </location>
</feature>
<dbReference type="HOGENOM" id="CLU_012062_23_3_1"/>
<dbReference type="CDD" id="cd12306">
    <property type="entry name" value="RRM_II_PABPs"/>
    <property type="match status" value="1"/>
</dbReference>
<feature type="compositionally biased region" description="Acidic residues" evidence="3">
    <location>
        <begin position="85"/>
        <end position="95"/>
    </location>
</feature>
<evidence type="ECO:0000259" key="4">
    <source>
        <dbReference type="PROSITE" id="PS50102"/>
    </source>
</evidence>
<reference evidence="5" key="1">
    <citation type="submission" date="2015-01" db="EMBL/GenBank/DDBJ databases">
        <title>The Genome Sequence of Cryptococcus gattii CA1280.</title>
        <authorList>
            <consortium name="The Broad Institute Genomics Platform"/>
            <person name="Cuomo C."/>
            <person name="Litvintseva A."/>
            <person name="Chen Y."/>
            <person name="Heitman J."/>
            <person name="Sun S."/>
            <person name="Springer D."/>
            <person name="Dromer F."/>
            <person name="Young S."/>
            <person name="Zeng Q."/>
            <person name="Gargeya S."/>
            <person name="Abouelleil A."/>
            <person name="Alvarado L."/>
            <person name="Chapman S.B."/>
            <person name="Gainer-Dewar J."/>
            <person name="Goldberg J."/>
            <person name="Griggs A."/>
            <person name="Gujja S."/>
            <person name="Hansen M."/>
            <person name="Howarth C."/>
            <person name="Imamovic A."/>
            <person name="Larimer J."/>
            <person name="Murphy C."/>
            <person name="Naylor J."/>
            <person name="Pearson M."/>
            <person name="Priest M."/>
            <person name="Roberts A."/>
            <person name="Saif S."/>
            <person name="Shea T."/>
            <person name="Sykes S."/>
            <person name="Wortman J."/>
            <person name="Nusbaum C."/>
            <person name="Birren B."/>
        </authorList>
    </citation>
    <scope>NUCLEOTIDE SEQUENCE [LARGE SCALE GENOMIC DNA]</scope>
    <source>
        <strain evidence="5">CA1280</strain>
    </source>
</reference>
<feature type="region of interest" description="Disordered" evidence="3">
    <location>
        <begin position="179"/>
        <end position="217"/>
    </location>
</feature>
<proteinExistence type="predicted"/>
<feature type="compositionally biased region" description="Low complexity" evidence="3">
    <location>
        <begin position="54"/>
        <end position="66"/>
    </location>
</feature>
<dbReference type="EMBL" id="KN847983">
    <property type="protein sequence ID" value="KIR46635.1"/>
    <property type="molecule type" value="Genomic_DNA"/>
</dbReference>
<dbReference type="InterPro" id="IPR000504">
    <property type="entry name" value="RRM_dom"/>
</dbReference>
<name>A0A0D0VNL3_CRYGA</name>
<dbReference type="GO" id="GO:0005737">
    <property type="term" value="C:cytoplasm"/>
    <property type="evidence" value="ECO:0007669"/>
    <property type="project" value="TreeGrafter"/>
</dbReference>
<dbReference type="OrthoDB" id="4726at2759"/>
<dbReference type="InterPro" id="IPR012677">
    <property type="entry name" value="Nucleotide-bd_a/b_plait_sf"/>
</dbReference>